<gene>
    <name evidence="1" type="ORF">BCR44DRAFT_197010</name>
</gene>
<keyword evidence="2" id="KW-1185">Reference proteome</keyword>
<evidence type="ECO:0000313" key="2">
    <source>
        <dbReference type="Proteomes" id="UP000193411"/>
    </source>
</evidence>
<comment type="caution">
    <text evidence="1">The sequence shown here is derived from an EMBL/GenBank/DDBJ whole genome shotgun (WGS) entry which is preliminary data.</text>
</comment>
<name>A0A1Y2HMN3_9FUNG</name>
<dbReference type="EMBL" id="MCFL01000020">
    <property type="protein sequence ID" value="ORZ35836.1"/>
    <property type="molecule type" value="Genomic_DNA"/>
</dbReference>
<dbReference type="AlphaFoldDB" id="A0A1Y2HMN3"/>
<sequence length="165" mass="17131">MSQESVNKSGIRFAFPVHKVCDSEKPVRTAHKAQKETASPSTSLNRALTAALNASLYLLLPTQQQQNGRELSTVRLESIAELMSECLPAVSLTYASSCLQVSATAAARGSTACWAASPDAISTSGCDVEPSSRAATSTPKCSRVVSSPCPASSRPGAAITCATLL</sequence>
<reference evidence="1 2" key="1">
    <citation type="submission" date="2016-07" db="EMBL/GenBank/DDBJ databases">
        <title>Pervasive Adenine N6-methylation of Active Genes in Fungi.</title>
        <authorList>
            <consortium name="DOE Joint Genome Institute"/>
            <person name="Mondo S.J."/>
            <person name="Dannebaum R.O."/>
            <person name="Kuo R.C."/>
            <person name="Labutti K."/>
            <person name="Haridas S."/>
            <person name="Kuo A."/>
            <person name="Salamov A."/>
            <person name="Ahrendt S.R."/>
            <person name="Lipzen A."/>
            <person name="Sullivan W."/>
            <person name="Andreopoulos W.B."/>
            <person name="Clum A."/>
            <person name="Lindquist E."/>
            <person name="Daum C."/>
            <person name="Ramamoorthy G.K."/>
            <person name="Gryganskyi A."/>
            <person name="Culley D."/>
            <person name="Magnuson J.K."/>
            <person name="James T.Y."/>
            <person name="O'Malley M.A."/>
            <person name="Stajich J.E."/>
            <person name="Spatafora J.W."/>
            <person name="Visel A."/>
            <person name="Grigoriev I.V."/>
        </authorList>
    </citation>
    <scope>NUCLEOTIDE SEQUENCE [LARGE SCALE GENOMIC DNA]</scope>
    <source>
        <strain evidence="1 2">PL171</strain>
    </source>
</reference>
<dbReference type="Proteomes" id="UP000193411">
    <property type="component" value="Unassembled WGS sequence"/>
</dbReference>
<proteinExistence type="predicted"/>
<accession>A0A1Y2HMN3</accession>
<evidence type="ECO:0000313" key="1">
    <source>
        <dbReference type="EMBL" id="ORZ35836.1"/>
    </source>
</evidence>
<protein>
    <submittedName>
        <fullName evidence="1">Uncharacterized protein</fullName>
    </submittedName>
</protein>
<organism evidence="1 2">
    <name type="scientific">Catenaria anguillulae PL171</name>
    <dbReference type="NCBI Taxonomy" id="765915"/>
    <lineage>
        <taxon>Eukaryota</taxon>
        <taxon>Fungi</taxon>
        <taxon>Fungi incertae sedis</taxon>
        <taxon>Blastocladiomycota</taxon>
        <taxon>Blastocladiomycetes</taxon>
        <taxon>Blastocladiales</taxon>
        <taxon>Catenariaceae</taxon>
        <taxon>Catenaria</taxon>
    </lineage>
</organism>